<dbReference type="PANTHER" id="PTHR11608">
    <property type="entry name" value="BIFUNCTIONAL PROTEIN PYRR"/>
    <property type="match status" value="1"/>
</dbReference>
<dbReference type="SUPFAM" id="SSF53271">
    <property type="entry name" value="PRTase-like"/>
    <property type="match status" value="1"/>
</dbReference>
<organism evidence="2">
    <name type="scientific">mine drainage metagenome</name>
    <dbReference type="NCBI Taxonomy" id="410659"/>
    <lineage>
        <taxon>unclassified sequences</taxon>
        <taxon>metagenomes</taxon>
        <taxon>ecological metagenomes</taxon>
    </lineage>
</organism>
<feature type="domain" description="Phosphoribosyltransferase" evidence="1">
    <location>
        <begin position="11"/>
        <end position="154"/>
    </location>
</feature>
<proteinExistence type="predicted"/>
<sequence>MAEKNYILTQEEASYKLQRLALEIAEQLQGDDAELFIIGVKTNGLVIAEKIAVFLKPYLSIPFQVISAGLNKDLPVDITLSKEINFDNKNIIIVDDVANSGKTLLYMLKPLLSFHPKRIQTLVLVERMHKLYPVKPDYVGLSISTTLQDHIQVEVKDGEVLGAFVN</sequence>
<dbReference type="InterPro" id="IPR050137">
    <property type="entry name" value="PyrR_bifunctional"/>
</dbReference>
<evidence type="ECO:0000259" key="1">
    <source>
        <dbReference type="Pfam" id="PF00156"/>
    </source>
</evidence>
<reference evidence="2" key="1">
    <citation type="submission" date="2016-10" db="EMBL/GenBank/DDBJ databases">
        <title>Sequence of Gallionella enrichment culture.</title>
        <authorList>
            <person name="Poehlein A."/>
            <person name="Muehling M."/>
            <person name="Daniel R."/>
        </authorList>
    </citation>
    <scope>NUCLEOTIDE SEQUENCE</scope>
</reference>
<name>A0A1J5SW65_9ZZZZ</name>
<dbReference type="InterPro" id="IPR000836">
    <property type="entry name" value="PRTase_dom"/>
</dbReference>
<evidence type="ECO:0000313" key="2">
    <source>
        <dbReference type="EMBL" id="OIR12786.1"/>
    </source>
</evidence>
<protein>
    <submittedName>
        <fullName evidence="2">Bifunctional protein PyrR</fullName>
    </submittedName>
</protein>
<comment type="caution">
    <text evidence="2">The sequence shown here is derived from an EMBL/GenBank/DDBJ whole genome shotgun (WGS) entry which is preliminary data.</text>
</comment>
<accession>A0A1J5SW65</accession>
<dbReference type="PANTHER" id="PTHR11608:SF0">
    <property type="entry name" value="BIFUNCTIONAL PROTEIN PYRR"/>
    <property type="match status" value="1"/>
</dbReference>
<dbReference type="Gene3D" id="3.40.50.2020">
    <property type="match status" value="1"/>
</dbReference>
<gene>
    <name evidence="2" type="primary">pyrR_2</name>
    <name evidence="2" type="ORF">GALL_58530</name>
</gene>
<dbReference type="AlphaFoldDB" id="A0A1J5SW65"/>
<dbReference type="InterPro" id="IPR029057">
    <property type="entry name" value="PRTase-like"/>
</dbReference>
<dbReference type="CDD" id="cd06223">
    <property type="entry name" value="PRTases_typeI"/>
    <property type="match status" value="1"/>
</dbReference>
<dbReference type="Pfam" id="PF00156">
    <property type="entry name" value="Pribosyltran"/>
    <property type="match status" value="1"/>
</dbReference>
<dbReference type="EMBL" id="MLJW01000016">
    <property type="protein sequence ID" value="OIR12786.1"/>
    <property type="molecule type" value="Genomic_DNA"/>
</dbReference>